<dbReference type="InterPro" id="IPR014746">
    <property type="entry name" value="Gln_synth/guanido_kin_cat_dom"/>
</dbReference>
<accession>A0A075JIY1</accession>
<feature type="domain" description="GS beta-grasp" evidence="6">
    <location>
        <begin position="24"/>
        <end position="117"/>
    </location>
</feature>
<evidence type="ECO:0000313" key="9">
    <source>
        <dbReference type="Proteomes" id="UP000027986"/>
    </source>
</evidence>
<feature type="domain" description="GS catalytic" evidence="7">
    <location>
        <begin position="124"/>
        <end position="455"/>
    </location>
</feature>
<dbReference type="eggNOG" id="COG0174">
    <property type="taxonomic scope" value="Bacteria"/>
</dbReference>
<dbReference type="GO" id="GO:0006542">
    <property type="term" value="P:glutamine biosynthetic process"/>
    <property type="evidence" value="ECO:0007669"/>
    <property type="project" value="InterPro"/>
</dbReference>
<dbReference type="SMART" id="SM01230">
    <property type="entry name" value="Gln-synt_C"/>
    <property type="match status" value="1"/>
</dbReference>
<evidence type="ECO:0000256" key="3">
    <source>
        <dbReference type="ARBA" id="ARBA00033230"/>
    </source>
</evidence>
<dbReference type="InterPro" id="IPR036651">
    <property type="entry name" value="Gln_synt_N_sf"/>
</dbReference>
<dbReference type="PANTHER" id="PTHR43407">
    <property type="entry name" value="GLUTAMINE SYNTHETASE"/>
    <property type="match status" value="1"/>
</dbReference>
<sequence>MTNSGSKSSEPGAVAEAMAKCRSEGIDVIRLGYSDIIGTDRSKDLLVNRFERTTGHGVAFCRSVYGTTPMGDVVDIEGGLAAGLPDIVARPDIETLTRVPWEPGVAHVIADVFNPDGSPSAESPRYVLKNVIEKFSSIAGTPICGPELEFYVLQEDENSDSGWSRYGEMSGNVYVSGLRGDPENVLLQTLRQLGEYDIEVVAANHEFSSGQFEINLWHSDAMDASDRAFRFKAAVKEMARARGKLATFMAKPFNDEGGSGFHLHFSTQDADGNHLFDDPNGEHGLSKVAHHAIGGILKHAPALTALANPTINSYKRFGPDTLAPWLIDWGLDNRSAMVRIPPERGSASRLELRLGDASANPYLLTAATLAAAYLGIRDEIDSGEPLVGYGYDPERSPMLPSSLCAALDALEADTEMREVLGEQFVATFLAYKRNEIERFNSFITDWEFREYTYHL</sequence>
<dbReference type="HOGENOM" id="CLU_017290_0_3_11"/>
<evidence type="ECO:0000256" key="5">
    <source>
        <dbReference type="RuleBase" id="RU000384"/>
    </source>
</evidence>
<dbReference type="EC" id="6.3.1.2" evidence="2"/>
<dbReference type="OrthoDB" id="9807095at2"/>
<organism evidence="8 9">
    <name type="scientific">Dermacoccus nishinomiyaensis</name>
    <dbReference type="NCBI Taxonomy" id="1274"/>
    <lineage>
        <taxon>Bacteria</taxon>
        <taxon>Bacillati</taxon>
        <taxon>Actinomycetota</taxon>
        <taxon>Actinomycetes</taxon>
        <taxon>Micrococcales</taxon>
        <taxon>Dermacoccaceae</taxon>
        <taxon>Dermacoccus</taxon>
    </lineage>
</organism>
<dbReference type="Proteomes" id="UP000027986">
    <property type="component" value="Chromosome"/>
</dbReference>
<evidence type="ECO:0000256" key="2">
    <source>
        <dbReference type="ARBA" id="ARBA00012937"/>
    </source>
</evidence>
<evidence type="ECO:0000259" key="6">
    <source>
        <dbReference type="PROSITE" id="PS51986"/>
    </source>
</evidence>
<dbReference type="Pfam" id="PF00120">
    <property type="entry name" value="Gln-synt_C"/>
    <property type="match status" value="1"/>
</dbReference>
<evidence type="ECO:0000313" key="8">
    <source>
        <dbReference type="EMBL" id="AIF39883.1"/>
    </source>
</evidence>
<dbReference type="InterPro" id="IPR008147">
    <property type="entry name" value="Gln_synt_N"/>
</dbReference>
<evidence type="ECO:0000256" key="4">
    <source>
        <dbReference type="PROSITE-ProRule" id="PRU01330"/>
    </source>
</evidence>
<comment type="similarity">
    <text evidence="1 4 5">Belongs to the glutamine synthetase family.</text>
</comment>
<dbReference type="Gene3D" id="3.10.20.70">
    <property type="entry name" value="Glutamine synthetase, N-terminal domain"/>
    <property type="match status" value="1"/>
</dbReference>
<keyword evidence="9" id="KW-1185">Reference proteome</keyword>
<dbReference type="PANTHER" id="PTHR43407:SF1">
    <property type="entry name" value="LENGSIN"/>
    <property type="match status" value="1"/>
</dbReference>
<name>A0A075JIY1_9MICO</name>
<dbReference type="KEGG" id="dni:HX89_01560"/>
<evidence type="ECO:0000256" key="1">
    <source>
        <dbReference type="ARBA" id="ARBA00009897"/>
    </source>
</evidence>
<dbReference type="AlphaFoldDB" id="A0A075JIY1"/>
<proteinExistence type="inferred from homology"/>
<reference evidence="8 9" key="1">
    <citation type="submission" date="2014-07" db="EMBL/GenBank/DDBJ databases">
        <title>Genome Sequencing of Dermacoccus nishinomiyaensis.</title>
        <authorList>
            <person name="Hong K.W."/>
            <person name="Chan K.G."/>
        </authorList>
    </citation>
    <scope>NUCLEOTIDE SEQUENCE [LARGE SCALE GENOMIC DNA]</scope>
    <source>
        <strain evidence="8 9">M25</strain>
    </source>
</reference>
<protein>
    <recommendedName>
        <fullName evidence="2">glutamine synthetase</fullName>
        <ecNumber evidence="2">6.3.1.2</ecNumber>
    </recommendedName>
    <alternativeName>
        <fullName evidence="3">Glutamine synthetase I beta</fullName>
    </alternativeName>
</protein>
<dbReference type="PROSITE" id="PS51986">
    <property type="entry name" value="GS_BETA_GRASP"/>
    <property type="match status" value="1"/>
</dbReference>
<dbReference type="GO" id="GO:0004356">
    <property type="term" value="F:glutamine synthetase activity"/>
    <property type="evidence" value="ECO:0007669"/>
    <property type="project" value="UniProtKB-EC"/>
</dbReference>
<dbReference type="GO" id="GO:0005737">
    <property type="term" value="C:cytoplasm"/>
    <property type="evidence" value="ECO:0007669"/>
    <property type="project" value="TreeGrafter"/>
</dbReference>
<dbReference type="PROSITE" id="PS51987">
    <property type="entry name" value="GS_CATALYTIC"/>
    <property type="match status" value="1"/>
</dbReference>
<dbReference type="GeneID" id="41839934"/>
<dbReference type="InterPro" id="IPR008146">
    <property type="entry name" value="Gln_synth_cat_dom"/>
</dbReference>
<dbReference type="SUPFAM" id="SSF54368">
    <property type="entry name" value="Glutamine synthetase, N-terminal domain"/>
    <property type="match status" value="1"/>
</dbReference>
<dbReference type="Gene3D" id="3.30.590.10">
    <property type="entry name" value="Glutamine synthetase/guanido kinase, catalytic domain"/>
    <property type="match status" value="1"/>
</dbReference>
<evidence type="ECO:0000259" key="7">
    <source>
        <dbReference type="PROSITE" id="PS51987"/>
    </source>
</evidence>
<dbReference type="EMBL" id="CP008889">
    <property type="protein sequence ID" value="AIF39883.1"/>
    <property type="molecule type" value="Genomic_DNA"/>
</dbReference>
<dbReference type="GO" id="GO:0016020">
    <property type="term" value="C:membrane"/>
    <property type="evidence" value="ECO:0007669"/>
    <property type="project" value="TreeGrafter"/>
</dbReference>
<dbReference type="SUPFAM" id="SSF55931">
    <property type="entry name" value="Glutamine synthetase/guanido kinase"/>
    <property type="match status" value="1"/>
</dbReference>
<gene>
    <name evidence="8" type="ORF">HX89_01560</name>
</gene>
<dbReference type="RefSeq" id="WP_038566505.1">
    <property type="nucleotide sequence ID" value="NZ_CP008889.1"/>
</dbReference>